<evidence type="ECO:0000256" key="7">
    <source>
        <dbReference type="SAM" id="Phobius"/>
    </source>
</evidence>
<dbReference type="Pfam" id="PF03006">
    <property type="entry name" value="HlyIII"/>
    <property type="match status" value="1"/>
</dbReference>
<accession>A0A9P7F3I9</accession>
<evidence type="ECO:0000256" key="5">
    <source>
        <dbReference type="ARBA" id="ARBA00023136"/>
    </source>
</evidence>
<dbReference type="EMBL" id="JABBWM010000045">
    <property type="protein sequence ID" value="KAG2103100.1"/>
    <property type="molecule type" value="Genomic_DNA"/>
</dbReference>
<evidence type="ECO:0000313" key="9">
    <source>
        <dbReference type="Proteomes" id="UP000823399"/>
    </source>
</evidence>
<dbReference type="Proteomes" id="UP000823399">
    <property type="component" value="Unassembled WGS sequence"/>
</dbReference>
<dbReference type="RefSeq" id="XP_041290404.1">
    <property type="nucleotide sequence ID" value="XM_041438004.1"/>
</dbReference>
<dbReference type="GO" id="GO:0016020">
    <property type="term" value="C:membrane"/>
    <property type="evidence" value="ECO:0007669"/>
    <property type="project" value="UniProtKB-SubCell"/>
</dbReference>
<reference evidence="8" key="1">
    <citation type="journal article" date="2020" name="New Phytol.">
        <title>Comparative genomics reveals dynamic genome evolution in host specialist ectomycorrhizal fungi.</title>
        <authorList>
            <person name="Lofgren L.A."/>
            <person name="Nguyen N.H."/>
            <person name="Vilgalys R."/>
            <person name="Ruytinx J."/>
            <person name="Liao H.L."/>
            <person name="Branco S."/>
            <person name="Kuo A."/>
            <person name="LaButti K."/>
            <person name="Lipzen A."/>
            <person name="Andreopoulos W."/>
            <person name="Pangilinan J."/>
            <person name="Riley R."/>
            <person name="Hundley H."/>
            <person name="Na H."/>
            <person name="Barry K."/>
            <person name="Grigoriev I.V."/>
            <person name="Stajich J.E."/>
            <person name="Kennedy P.G."/>
        </authorList>
    </citation>
    <scope>NUCLEOTIDE SEQUENCE</scope>
    <source>
        <strain evidence="8">FC423</strain>
    </source>
</reference>
<proteinExistence type="inferred from homology"/>
<protein>
    <submittedName>
        <fullName evidence="8">Hemolysin-III related-domain-containing protein</fullName>
    </submittedName>
</protein>
<evidence type="ECO:0000256" key="2">
    <source>
        <dbReference type="ARBA" id="ARBA00007018"/>
    </source>
</evidence>
<feature type="transmembrane region" description="Helical" evidence="7">
    <location>
        <begin position="108"/>
        <end position="128"/>
    </location>
</feature>
<dbReference type="GO" id="GO:0038023">
    <property type="term" value="F:signaling receptor activity"/>
    <property type="evidence" value="ECO:0007669"/>
    <property type="project" value="TreeGrafter"/>
</dbReference>
<organism evidence="8 9">
    <name type="scientific">Suillus discolor</name>
    <dbReference type="NCBI Taxonomy" id="1912936"/>
    <lineage>
        <taxon>Eukaryota</taxon>
        <taxon>Fungi</taxon>
        <taxon>Dikarya</taxon>
        <taxon>Basidiomycota</taxon>
        <taxon>Agaricomycotina</taxon>
        <taxon>Agaricomycetes</taxon>
        <taxon>Agaricomycetidae</taxon>
        <taxon>Boletales</taxon>
        <taxon>Suillineae</taxon>
        <taxon>Suillaceae</taxon>
        <taxon>Suillus</taxon>
    </lineage>
</organism>
<evidence type="ECO:0000313" key="8">
    <source>
        <dbReference type="EMBL" id="KAG2103100.1"/>
    </source>
</evidence>
<feature type="binding site" evidence="6">
    <location>
        <position position="146"/>
    </location>
    <ligand>
        <name>Zn(2+)</name>
        <dbReference type="ChEBI" id="CHEBI:29105"/>
    </ligand>
</feature>
<keyword evidence="9" id="KW-1185">Reference proteome</keyword>
<feature type="transmembrane region" description="Helical" evidence="7">
    <location>
        <begin position="38"/>
        <end position="57"/>
    </location>
</feature>
<dbReference type="GO" id="GO:0006882">
    <property type="term" value="P:intracellular zinc ion homeostasis"/>
    <property type="evidence" value="ECO:0007669"/>
    <property type="project" value="TreeGrafter"/>
</dbReference>
<dbReference type="GeneID" id="64700263"/>
<feature type="transmembrane region" description="Helical" evidence="7">
    <location>
        <begin position="77"/>
        <end position="96"/>
    </location>
</feature>
<comment type="similarity">
    <text evidence="2">Belongs to the ADIPOR family.</text>
</comment>
<keyword evidence="3 7" id="KW-0812">Transmembrane</keyword>
<gene>
    <name evidence="8" type="ORF">F5147DRAFT_706566</name>
</gene>
<evidence type="ECO:0000256" key="6">
    <source>
        <dbReference type="PIRSR" id="PIRSR604254-1"/>
    </source>
</evidence>
<keyword evidence="6" id="KW-0479">Metal-binding</keyword>
<evidence type="ECO:0000256" key="3">
    <source>
        <dbReference type="ARBA" id="ARBA00022692"/>
    </source>
</evidence>
<feature type="transmembrane region" description="Helical" evidence="7">
    <location>
        <begin position="148"/>
        <end position="168"/>
    </location>
</feature>
<dbReference type="GO" id="GO:0046872">
    <property type="term" value="F:metal ion binding"/>
    <property type="evidence" value="ECO:0007669"/>
    <property type="project" value="UniProtKB-KW"/>
</dbReference>
<dbReference type="AlphaFoldDB" id="A0A9P7F3I9"/>
<keyword evidence="6" id="KW-0862">Zinc</keyword>
<feature type="binding site" evidence="6">
    <location>
        <position position="150"/>
    </location>
    <ligand>
        <name>Zn(2+)</name>
        <dbReference type="ChEBI" id="CHEBI:29105"/>
    </ligand>
</feature>
<comment type="caution">
    <text evidence="8">The sequence shown here is derived from an EMBL/GenBank/DDBJ whole genome shotgun (WGS) entry which is preliminary data.</text>
</comment>
<dbReference type="InterPro" id="IPR004254">
    <property type="entry name" value="AdipoR/HlyIII-related"/>
</dbReference>
<evidence type="ECO:0000256" key="1">
    <source>
        <dbReference type="ARBA" id="ARBA00004141"/>
    </source>
</evidence>
<dbReference type="PANTHER" id="PTHR20855">
    <property type="entry name" value="ADIPOR/PROGESTIN RECEPTOR-RELATED"/>
    <property type="match status" value="1"/>
</dbReference>
<dbReference type="PANTHER" id="PTHR20855:SF52">
    <property type="entry name" value="ADIPONECTIN RECEPTOR PROTEIN"/>
    <property type="match status" value="1"/>
</dbReference>
<name>A0A9P7F3I9_9AGAM</name>
<evidence type="ECO:0000256" key="4">
    <source>
        <dbReference type="ARBA" id="ARBA00022989"/>
    </source>
</evidence>
<dbReference type="OrthoDB" id="529367at2759"/>
<keyword evidence="4 7" id="KW-1133">Transmembrane helix</keyword>
<comment type="subcellular location">
    <subcellularLocation>
        <location evidence="1">Membrane</location>
        <topology evidence="1">Multi-pass membrane protein</topology>
    </subcellularLocation>
</comment>
<sequence length="170" mass="18466">MRLTERGDTLKGVMTDAMFYTTTCHSAQASTQCHLQDYSGIVILTVGSFVPYLYYGFYSYIVLNPEYAKPTHQGARTGVFIGLGLSAVVPVARLLVSHGASKLFSEMAFGWLLASGGLCITGALIYANRMPEHLAPGKFDLLFTSHQIFHPCVVLAALAHGMCVLTAFDH</sequence>
<keyword evidence="5 7" id="KW-0472">Membrane</keyword>